<reference evidence="5" key="1">
    <citation type="submission" date="2025-08" db="UniProtKB">
        <authorList>
            <consortium name="RefSeq"/>
        </authorList>
    </citation>
    <scope>IDENTIFICATION</scope>
    <source>
        <tissue evidence="5">Whole larvae</tissue>
    </source>
</reference>
<dbReference type="GeneID" id="113510853"/>
<feature type="region of interest" description="Disordered" evidence="2">
    <location>
        <begin position="431"/>
        <end position="462"/>
    </location>
</feature>
<proteinExistence type="predicted"/>
<organism evidence="4 5">
    <name type="scientific">Galleria mellonella</name>
    <name type="common">Greater wax moth</name>
    <dbReference type="NCBI Taxonomy" id="7137"/>
    <lineage>
        <taxon>Eukaryota</taxon>
        <taxon>Metazoa</taxon>
        <taxon>Ecdysozoa</taxon>
        <taxon>Arthropoda</taxon>
        <taxon>Hexapoda</taxon>
        <taxon>Insecta</taxon>
        <taxon>Pterygota</taxon>
        <taxon>Neoptera</taxon>
        <taxon>Endopterygota</taxon>
        <taxon>Lepidoptera</taxon>
        <taxon>Glossata</taxon>
        <taxon>Ditrysia</taxon>
        <taxon>Pyraloidea</taxon>
        <taxon>Pyralidae</taxon>
        <taxon>Galleriinae</taxon>
        <taxon>Galleria</taxon>
    </lineage>
</organism>
<sequence length="1803" mass="203903">MLISRVLEDGGAGEGCKIYEEVDTMHEYQTASELFDIMARNQTFDSNENEALTTSELIILYENIDIGTKLINTANDLKRPNRHVETIVHNEDPDSDGSDLNEMCSKEDFNDVFLINKERLDLLNSTPSLQNTLCQKIGDLQMQSSDLNTEYDRHFLFKDPYVKEQLKSLNVIPNLKEIDDTVFPGSLLNYICCKRLEDDYNFYMDNIIRYVKHTIDHLKRISNGDYLTEKVKRKWREVERNDADSHENNKKVLATSTSIPLHVERKITGSKSTWDEIVHSEIDVRSLSKILEKKIVVEIPKIIRGAFTLFSECRADNLIISCKQEKKSDVPKNQEGSRIDVLLQLKRSDSGHVISNINSIMILQAASAPVPVLQNEPASLEALVILNPKDHVETKENAKNCKDKLKIIELNEDVEKSTFVENLVNNQENINCDSSEDTNRYTISENDYSTSSKIGSNRESSESSIALREILDKKAPNSCMHDITPDELHLTMQKLSIQSSLPEEIGEDIQNPLNKKKSPTRVRIKSPYENQLYIIEEKKRKRLLEIRERRERKKMALSENCKITKHKYGKGPIMPQPSNSVTKLSITNKSFYNSIYGETIHLDNKVKLEARRGKKKPIFHLEESESETETTIITPDENSKKYVNRSYLDDKMTEMTYMQMKRHDGVKEISSTSTSAVSNDFVNNLSILSQLIVPSASDFNNEEKPAEQCNEYKPDRINSRHSVNIKEDSKIHSTSLQSNVSMVPVNTSKDNEYENKNDCKRVNTSVECRKSIIKLYDLMNNLRKLETVGKSTTISNSPVEEEKNNIVTQGSSIFQGSDSGTSVKHRLTSSNASYFSFDKINNPNGTFTKHSINKKTGVPPSVVPKVIISTKSQTIKFESNKKDKKRISVSYSNVAPENPLKAISQLLHEFDSIQKTKQKVPEPKQTKKSDPASADLQFVSRQSCFKKCSQVDHHLRDEQVGKNVSFIAPRDKRPIAPVDLLKIPHQQVTIHENNIEKLSKKRISDIIDEAKEARGEAVRGPSKLTARLNTLAQPKRSYVQAHSKEYSIKYGRTVMANRLQRLATIPVPPSVDKTVGFATLKNKQKRSTHVGGLSTSMKILSPSMQPLEKTARLRHSFSINPQRKILQPQVGTFHKTSHAADLPEAQKHKKMIVEPHVKNHYGRVLSTVAANELHMASKSRPPDVPNDIDLASVTSSLIAEESVALGSKPHNIVIHTMINSSAPSTLSVNHEITSDTDEIIDAYSKEEPRSLDSDYRVDIFKDTDVLTTVKNDVNGKGDKSISNINKYEAENDMKYDIQPFNSYTELQQLENALHRQLSVGTFNKRLRIKNLTLTPKQSMRQVIVLQSGDASSLVVKTSLLQNIQKTNSYTNNISALKHLSMLTTSQLDWNYGNRPIQMATVGYAFPAYQSIQCSSTALSKSLSNINKNVISYCNAKSNKTIFSSKGQETKQNLEKCVQAQANEFPFLTVPDTEIFLPTSREKTSDNTLLNSKTDKLMKIEEENNELINRSNEYNKTNDVIIEKTDSIDYTTSLDMLVGLLNEIQKITCQTQIDAKDDVQSKELGTILNNAAVLEDAMNEQPNDLISVASINKQKQIELSPSIYSYNLPNNNEQETRNNLYDTKLPKSVQSDYMPEYADKEVNVEVTEKQFVNTFTDVPSSLFPIAVNHSTNVTNSLMGILSKPSTHSMFSIKDYHVIYSNDSSSNCQKKIIELSSVVDSNDCIVQYQNIEEVSDKDKLPNSTIKMTRETNLINSIQKTLAYSITSSKFDPLIKIKRDILVALYSMLVLTVFAALSFPEILYHT</sequence>
<dbReference type="Proteomes" id="UP001652740">
    <property type="component" value="Unplaced"/>
</dbReference>
<name>A0A6J3BT57_GALME</name>
<evidence type="ECO:0000256" key="1">
    <source>
        <dbReference type="SAM" id="Coils"/>
    </source>
</evidence>
<feature type="transmembrane region" description="Helical" evidence="3">
    <location>
        <begin position="1778"/>
        <end position="1801"/>
    </location>
</feature>
<feature type="compositionally biased region" description="Polar residues" evidence="2">
    <location>
        <begin position="440"/>
        <end position="462"/>
    </location>
</feature>
<evidence type="ECO:0000256" key="3">
    <source>
        <dbReference type="SAM" id="Phobius"/>
    </source>
</evidence>
<keyword evidence="3" id="KW-1133">Transmembrane helix</keyword>
<keyword evidence="4" id="KW-1185">Reference proteome</keyword>
<dbReference type="KEGG" id="gmw:113510853"/>
<gene>
    <name evidence="5" type="primary">LOC113510853</name>
</gene>
<accession>A0A6J3BT57</accession>
<keyword evidence="3" id="KW-0812">Transmembrane</keyword>
<dbReference type="InParanoid" id="A0A6J3BT57"/>
<feature type="coiled-coil region" evidence="1">
    <location>
        <begin position="1489"/>
        <end position="1516"/>
    </location>
</feature>
<keyword evidence="3" id="KW-0472">Membrane</keyword>
<evidence type="ECO:0000256" key="2">
    <source>
        <dbReference type="SAM" id="MobiDB-lite"/>
    </source>
</evidence>
<evidence type="ECO:0000313" key="4">
    <source>
        <dbReference type="Proteomes" id="UP001652740"/>
    </source>
</evidence>
<dbReference type="RefSeq" id="XP_031763121.2">
    <property type="nucleotide sequence ID" value="XM_031907261.2"/>
</dbReference>
<evidence type="ECO:0000313" key="5">
    <source>
        <dbReference type="RefSeq" id="XP_031763121.2"/>
    </source>
</evidence>
<protein>
    <submittedName>
        <fullName evidence="5">Uncharacterized protein LOC113510853</fullName>
    </submittedName>
</protein>
<keyword evidence="1" id="KW-0175">Coiled coil</keyword>